<proteinExistence type="predicted"/>
<dbReference type="SUPFAM" id="SSF53756">
    <property type="entry name" value="UDP-Glycosyltransferase/glycogen phosphorylase"/>
    <property type="match status" value="1"/>
</dbReference>
<evidence type="ECO:0000313" key="2">
    <source>
        <dbReference type="EMBL" id="QJA88059.1"/>
    </source>
</evidence>
<dbReference type="InterPro" id="IPR001296">
    <property type="entry name" value="Glyco_trans_1"/>
</dbReference>
<dbReference type="Pfam" id="PF00534">
    <property type="entry name" value="Glycos_transf_1"/>
    <property type="match status" value="1"/>
</dbReference>
<dbReference type="Gene3D" id="3.40.50.11090">
    <property type="match status" value="1"/>
</dbReference>
<protein>
    <submittedName>
        <fullName evidence="2">Putative glycosyltransferase</fullName>
    </submittedName>
</protein>
<accession>A0A6M3L127</accession>
<organism evidence="2">
    <name type="scientific">viral metagenome</name>
    <dbReference type="NCBI Taxonomy" id="1070528"/>
    <lineage>
        <taxon>unclassified sequences</taxon>
        <taxon>metagenomes</taxon>
        <taxon>organismal metagenomes</taxon>
    </lineage>
</organism>
<dbReference type="Gene3D" id="3.40.50.2000">
    <property type="entry name" value="Glycogen Phosphorylase B"/>
    <property type="match status" value="1"/>
</dbReference>
<dbReference type="EMBL" id="MT142750">
    <property type="protein sequence ID" value="QJA88059.1"/>
    <property type="molecule type" value="Genomic_DNA"/>
</dbReference>
<dbReference type="AlphaFoldDB" id="A0A6M3L127"/>
<name>A0A6M3L127_9ZZZZ</name>
<dbReference type="GO" id="GO:0016757">
    <property type="term" value="F:glycosyltransferase activity"/>
    <property type="evidence" value="ECO:0007669"/>
    <property type="project" value="InterPro"/>
</dbReference>
<feature type="domain" description="Glycosyl transferase family 1" evidence="1">
    <location>
        <begin position="183"/>
        <end position="317"/>
    </location>
</feature>
<reference evidence="2" key="1">
    <citation type="submission" date="2020-03" db="EMBL/GenBank/DDBJ databases">
        <title>The deep terrestrial virosphere.</title>
        <authorList>
            <person name="Holmfeldt K."/>
            <person name="Nilsson E."/>
            <person name="Simone D."/>
            <person name="Lopez-Fernandez M."/>
            <person name="Wu X."/>
            <person name="de Brujin I."/>
            <person name="Lundin D."/>
            <person name="Andersson A."/>
            <person name="Bertilsson S."/>
            <person name="Dopson M."/>
        </authorList>
    </citation>
    <scope>NUCLEOTIDE SEQUENCE</scope>
    <source>
        <strain evidence="2">MM415B02833</strain>
    </source>
</reference>
<keyword evidence="2" id="KW-0808">Transferase</keyword>
<gene>
    <name evidence="2" type="ORF">MM415B02833_0007</name>
</gene>
<evidence type="ECO:0000259" key="1">
    <source>
        <dbReference type="Pfam" id="PF00534"/>
    </source>
</evidence>
<sequence>MDIAFNLVKCNLGNNGGSQSIIRMACALRKLGHNINILIDRPSRFTWFPFPNELLKQVGKYISKWPRYDKIIATGCSTVWDTIEYPHLWLGNKFYWVRGYESWAMNEHDLLMGYRSGLNILVNSEWLQRGVFDMYDIDSRILYPGLPVKEIESSLSPIRKSLDKWGVLDKVIIGALYYVDKETKRFSDVIVIANKLQKLGKFGKLFLFGDKPIDIKYLNELSNINHEFVLRPNMIEKISLMSQCDIWLSTSINEGLHIPPMEAGLCGCNLVANGLASSGTLDYAEEEVTAKLFISCEIAVENILKYMDNPDIRLEHSNNLKGCLLNKIGSVEDNAKKFITLLEGEL</sequence>